<protein>
    <recommendedName>
        <fullName evidence="3">DUF4465 domain-containing protein</fullName>
    </recommendedName>
</protein>
<keyword evidence="2" id="KW-1185">Reference proteome</keyword>
<proteinExistence type="predicted"/>
<gene>
    <name evidence="1" type="ORF">HNQ88_004153</name>
</gene>
<evidence type="ECO:0000313" key="1">
    <source>
        <dbReference type="EMBL" id="MDR6241077.1"/>
    </source>
</evidence>
<dbReference type="InterPro" id="IPR027828">
    <property type="entry name" value="DUF4465"/>
</dbReference>
<evidence type="ECO:0000313" key="2">
    <source>
        <dbReference type="Proteomes" id="UP001185092"/>
    </source>
</evidence>
<comment type="caution">
    <text evidence="1">The sequence shown here is derived from an EMBL/GenBank/DDBJ whole genome shotgun (WGS) entry which is preliminary data.</text>
</comment>
<dbReference type="Proteomes" id="UP001185092">
    <property type="component" value="Unassembled WGS sequence"/>
</dbReference>
<dbReference type="Gene3D" id="2.60.120.1350">
    <property type="entry name" value="Protein of unknown function DUF4465"/>
    <property type="match status" value="1"/>
</dbReference>
<dbReference type="PROSITE" id="PS51257">
    <property type="entry name" value="PROKAR_LIPOPROTEIN"/>
    <property type="match status" value="1"/>
</dbReference>
<evidence type="ECO:0008006" key="3">
    <source>
        <dbReference type="Google" id="ProtNLM"/>
    </source>
</evidence>
<dbReference type="AlphaFoldDB" id="A0AAE4BUR4"/>
<dbReference type="RefSeq" id="WP_309941591.1">
    <property type="nucleotide sequence ID" value="NZ_AP025305.1"/>
</dbReference>
<name>A0AAE4BUR4_9BACT</name>
<dbReference type="EMBL" id="JAVDQD010000006">
    <property type="protein sequence ID" value="MDR6241077.1"/>
    <property type="molecule type" value="Genomic_DNA"/>
</dbReference>
<accession>A0AAE4BUR4</accession>
<reference evidence="1" key="1">
    <citation type="submission" date="2023-07" db="EMBL/GenBank/DDBJ databases">
        <title>Genomic Encyclopedia of Type Strains, Phase IV (KMG-IV): sequencing the most valuable type-strain genomes for metagenomic binning, comparative biology and taxonomic classification.</title>
        <authorList>
            <person name="Goeker M."/>
        </authorList>
    </citation>
    <scope>NUCLEOTIDE SEQUENCE</scope>
    <source>
        <strain evidence="1">DSM 26174</strain>
    </source>
</reference>
<sequence length="248" mass="27673">MIKHFKKITSVFLFSAALVSCSNDIDESSEKPEQKILGFEDLILKNNSKWVSTEDNPIFTSGIASFKSFVGFGRTSAGYSNIIESEKESPNVSEANGYVVKANSGANGTKNYAVINCAVSPGSNFEVNFSKEIKPVKASLNTSVYAYYAMKDGGEYFQKLQRGQYQRLIIQGIDSHGYLMDKKVIFYFADLRDGKDFILDEWKEVNLSSLGKVNGLSFKMEANVEIGVTYPPSYFCFDELVYQDLNGQ</sequence>
<organism evidence="1 2">
    <name type="scientific">Aureibacter tunicatorum</name>
    <dbReference type="NCBI Taxonomy" id="866807"/>
    <lineage>
        <taxon>Bacteria</taxon>
        <taxon>Pseudomonadati</taxon>
        <taxon>Bacteroidota</taxon>
        <taxon>Cytophagia</taxon>
        <taxon>Cytophagales</taxon>
        <taxon>Persicobacteraceae</taxon>
        <taxon>Aureibacter</taxon>
    </lineage>
</organism>
<dbReference type="Pfam" id="PF14717">
    <property type="entry name" value="DUF4465"/>
    <property type="match status" value="1"/>
</dbReference>